<dbReference type="Gene3D" id="1.10.10.2910">
    <property type="match status" value="1"/>
</dbReference>
<evidence type="ECO:0000259" key="1">
    <source>
        <dbReference type="Pfam" id="PF06114"/>
    </source>
</evidence>
<dbReference type="Proteomes" id="UP000221852">
    <property type="component" value="Unassembled WGS sequence"/>
</dbReference>
<evidence type="ECO:0000313" key="3">
    <source>
        <dbReference type="Proteomes" id="UP000221852"/>
    </source>
</evidence>
<sequence length="239" mass="28816">MFRKDKSIMYEDTQEIAYKVLRMYSDGQLPIDPFKIISKIKNVKIFSYHDYAQSIKGKEEFKDFTISEIISTMPSKEGFSCCYGSDYVIFYNEKMPIARIKWTLFHEMGHHFLEHLKEGYCQKRFFNNEKQYEDVLEKEANNFARHCSSPLPIAYHLYLKTFNINKELPELFKYYFDMSEDTSEICSKHFDKHLIHYITDKHKFLVEFFKKSIGITARNLHLRMYINQLNDFLEILKYL</sequence>
<protein>
    <recommendedName>
        <fullName evidence="1">IrrE N-terminal-like domain-containing protein</fullName>
    </recommendedName>
</protein>
<name>A0A2C6CC18_FUSNP</name>
<proteinExistence type="predicted"/>
<comment type="caution">
    <text evidence="2">The sequence shown here is derived from an EMBL/GenBank/DDBJ whole genome shotgun (WGS) entry which is preliminary data.</text>
</comment>
<reference evidence="2 3" key="1">
    <citation type="submission" date="2017-06" db="EMBL/GenBank/DDBJ databases">
        <title>Draft genome sequence of Fusobacterium nucleatum subsp. polymorphum KCOM 1330 (=ChDC F330).</title>
        <authorList>
            <person name="Kook J.-K."/>
            <person name="Park S.-N."/>
            <person name="Lim Y.K."/>
            <person name="Roh H."/>
        </authorList>
    </citation>
    <scope>NUCLEOTIDE SEQUENCE [LARGE SCALE GENOMIC DNA]</scope>
    <source>
        <strain evidence="3">KCOM 1330 (ChDC F330)</strain>
    </source>
</reference>
<evidence type="ECO:0000313" key="2">
    <source>
        <dbReference type="EMBL" id="PHI13612.1"/>
    </source>
</evidence>
<dbReference type="Pfam" id="PF06114">
    <property type="entry name" value="Peptidase_M78"/>
    <property type="match status" value="1"/>
</dbReference>
<organism evidence="2 3">
    <name type="scientific">Fusobacterium nucleatum subsp. polymorphum</name>
    <name type="common">Fusobacterium polymorphum</name>
    <dbReference type="NCBI Taxonomy" id="76857"/>
    <lineage>
        <taxon>Bacteria</taxon>
        <taxon>Fusobacteriati</taxon>
        <taxon>Fusobacteriota</taxon>
        <taxon>Fusobacteriia</taxon>
        <taxon>Fusobacteriales</taxon>
        <taxon>Fusobacteriaceae</taxon>
        <taxon>Fusobacterium</taxon>
    </lineage>
</organism>
<dbReference type="InterPro" id="IPR010359">
    <property type="entry name" value="IrrE_HExxH"/>
</dbReference>
<accession>A0A2C6CC18</accession>
<dbReference type="EMBL" id="NIRQ01000001">
    <property type="protein sequence ID" value="PHI13612.1"/>
    <property type="molecule type" value="Genomic_DNA"/>
</dbReference>
<feature type="domain" description="IrrE N-terminal-like" evidence="1">
    <location>
        <begin position="86"/>
        <end position="177"/>
    </location>
</feature>
<dbReference type="AlphaFoldDB" id="A0A2C6CC18"/>
<gene>
    <name evidence="2" type="ORF">CBG59_07930</name>
</gene>
<dbReference type="RefSeq" id="WP_098994702.1">
    <property type="nucleotide sequence ID" value="NZ_CP084159.1"/>
</dbReference>